<sequence length="393" mass="44549">MKKILAAYWHKDKLDVYRYDKGKPALHASGIIDQLKPVRSRLHKMVLVVGRERLMHLCKRYPPAPFAKLTNAVNMEIKNLFPLSKPAFYCRVAKTYSTYTNMDIWAWESDQYENIKSVFPFHYVLPEDLAFDATDTRVTIYPFRDRINMTANANDRFLGAVSLPKARFDARDLSQFLLSLAQDDEEIKKLVIYGLPSFQPGGEFQHEIIRIPDSPVPPCIDRTYSLDLRSFKVGSDIGFMPGIDQMLVLRIVLYIVLGYALMLSLTWKNYDKAAAVLKGRTMEINKKLAAVDQTQPQKDYSPVIKEVKEKLKTGPLPLNVMTMLARRLPEGSFITRLVCNENNIDLTVSAKDPLAVLKALSVDKDIKKIGVKGAPSKASGTGVYNILMTLELK</sequence>
<accession>E1YBG5</accession>
<keyword evidence="1" id="KW-0472">Membrane</keyword>
<evidence type="ECO:0000256" key="1">
    <source>
        <dbReference type="SAM" id="Phobius"/>
    </source>
</evidence>
<keyword evidence="1" id="KW-0812">Transmembrane</keyword>
<dbReference type="EMBL" id="FR695868">
    <property type="protein sequence ID" value="CBX27909.1"/>
    <property type="molecule type" value="Genomic_DNA"/>
</dbReference>
<name>E1YBG5_9BACT</name>
<dbReference type="AlphaFoldDB" id="E1YBG5"/>
<gene>
    <name evidence="2" type="ORF">N47_G32330</name>
</gene>
<organism evidence="2">
    <name type="scientific">uncultured Desulfobacterium sp</name>
    <dbReference type="NCBI Taxonomy" id="201089"/>
    <lineage>
        <taxon>Bacteria</taxon>
        <taxon>Pseudomonadati</taxon>
        <taxon>Thermodesulfobacteriota</taxon>
        <taxon>Desulfobacteria</taxon>
        <taxon>Desulfobacterales</taxon>
        <taxon>Desulfobacteriaceae</taxon>
        <taxon>Desulfobacterium</taxon>
        <taxon>environmental samples</taxon>
    </lineage>
</organism>
<evidence type="ECO:0008006" key="3">
    <source>
        <dbReference type="Google" id="ProtNLM"/>
    </source>
</evidence>
<keyword evidence="1" id="KW-1133">Transmembrane helix</keyword>
<evidence type="ECO:0000313" key="2">
    <source>
        <dbReference type="EMBL" id="CBX27909.1"/>
    </source>
</evidence>
<reference evidence="2" key="1">
    <citation type="journal article" date="2011" name="Environ. Microbiol.">
        <title>Genomic insights into the metabolic potential of the polycyclic aromatic hydrocarbon degrading sulfate-reducing Deltaproteobacterium N47.</title>
        <authorList>
            <person name="Bergmann F."/>
            <person name="Selesi D."/>
            <person name="Weinmaier T."/>
            <person name="Tischler P."/>
            <person name="Rattei T."/>
            <person name="Meckenstock R.U."/>
        </authorList>
    </citation>
    <scope>NUCLEOTIDE SEQUENCE</scope>
</reference>
<feature type="transmembrane region" description="Helical" evidence="1">
    <location>
        <begin position="247"/>
        <end position="267"/>
    </location>
</feature>
<protein>
    <recommendedName>
        <fullName evidence="3">GspL cytoplasmic actin-ATPase-like domain-containing protein</fullName>
    </recommendedName>
</protein>
<proteinExistence type="predicted"/>